<comment type="similarity">
    <text evidence="1">Belongs to the thioesterase PaaI family.</text>
</comment>
<dbReference type="PANTHER" id="PTHR21660">
    <property type="entry name" value="THIOESTERASE SUPERFAMILY MEMBER-RELATED"/>
    <property type="match status" value="1"/>
</dbReference>
<dbReference type="InterPro" id="IPR003736">
    <property type="entry name" value="PAAI_dom"/>
</dbReference>
<dbReference type="EMBL" id="SSNT01000016">
    <property type="protein sequence ID" value="THF77223.1"/>
    <property type="molecule type" value="Genomic_DNA"/>
</dbReference>
<proteinExistence type="inferred from homology"/>
<evidence type="ECO:0000313" key="5">
    <source>
        <dbReference type="Proteomes" id="UP000310334"/>
    </source>
</evidence>
<protein>
    <submittedName>
        <fullName evidence="4">PaaI family thioesterase</fullName>
    </submittedName>
</protein>
<reference evidence="4 5" key="1">
    <citation type="submission" date="2019-04" db="EMBL/GenBank/DDBJ databases">
        <title>Bacillus sediminilitoris sp. nov., isolated from a tidal flat sediment on the East China Sea.</title>
        <authorList>
            <person name="Wei Y."/>
            <person name="Mao H."/>
            <person name="Fang J."/>
        </authorList>
    </citation>
    <scope>NUCLEOTIDE SEQUENCE [LARGE SCALE GENOMIC DNA]</scope>
    <source>
        <strain evidence="4 5">DSL-17</strain>
    </source>
</reference>
<dbReference type="Gene3D" id="3.10.129.10">
    <property type="entry name" value="Hotdog Thioesterase"/>
    <property type="match status" value="1"/>
</dbReference>
<evidence type="ECO:0000259" key="3">
    <source>
        <dbReference type="Pfam" id="PF03061"/>
    </source>
</evidence>
<keyword evidence="2" id="KW-0378">Hydrolase</keyword>
<comment type="caution">
    <text evidence="4">The sequence shown here is derived from an EMBL/GenBank/DDBJ whole genome shotgun (WGS) entry which is preliminary data.</text>
</comment>
<accession>A0A4S4BQK0</accession>
<dbReference type="InterPro" id="IPR029069">
    <property type="entry name" value="HotDog_dom_sf"/>
</dbReference>
<keyword evidence="5" id="KW-1185">Reference proteome</keyword>
<evidence type="ECO:0000256" key="1">
    <source>
        <dbReference type="ARBA" id="ARBA00008324"/>
    </source>
</evidence>
<dbReference type="GO" id="GO:0047617">
    <property type="term" value="F:fatty acyl-CoA hydrolase activity"/>
    <property type="evidence" value="ECO:0007669"/>
    <property type="project" value="InterPro"/>
</dbReference>
<dbReference type="NCBIfam" id="TIGR00369">
    <property type="entry name" value="unchar_dom_1"/>
    <property type="match status" value="1"/>
</dbReference>
<dbReference type="SUPFAM" id="SSF54637">
    <property type="entry name" value="Thioesterase/thiol ester dehydrase-isomerase"/>
    <property type="match status" value="1"/>
</dbReference>
<dbReference type="Proteomes" id="UP000310334">
    <property type="component" value="Unassembled WGS sequence"/>
</dbReference>
<dbReference type="AlphaFoldDB" id="A0A4S4BQK0"/>
<evidence type="ECO:0000313" key="4">
    <source>
        <dbReference type="EMBL" id="THF77223.1"/>
    </source>
</evidence>
<dbReference type="CDD" id="cd03443">
    <property type="entry name" value="PaaI_thioesterase"/>
    <property type="match status" value="1"/>
</dbReference>
<evidence type="ECO:0000256" key="2">
    <source>
        <dbReference type="ARBA" id="ARBA00022801"/>
    </source>
</evidence>
<dbReference type="PANTHER" id="PTHR21660:SF1">
    <property type="entry name" value="ACYL-COENZYME A THIOESTERASE 13"/>
    <property type="match status" value="1"/>
</dbReference>
<sequence>MRMEQDKRSNPFRNLLQIKEINAENGAAEVKLEIFPDLLNFSDNVHGGVLASLIDISIGSAVRTTLDDRYRSATVELKINYIRPANGSFLLAKSSLSHRGGTLSVGISEIYNDQNQLVAMGTATFIILNKDRTKE</sequence>
<dbReference type="InterPro" id="IPR039298">
    <property type="entry name" value="ACOT13"/>
</dbReference>
<dbReference type="InterPro" id="IPR006683">
    <property type="entry name" value="Thioestr_dom"/>
</dbReference>
<gene>
    <name evidence="4" type="ORF">E6W99_19805</name>
</gene>
<name>A0A4S4BQK0_9BACI</name>
<organism evidence="4 5">
    <name type="scientific">Metabacillus sediminilitoris</name>
    <dbReference type="NCBI Taxonomy" id="2567941"/>
    <lineage>
        <taxon>Bacteria</taxon>
        <taxon>Bacillati</taxon>
        <taxon>Bacillota</taxon>
        <taxon>Bacilli</taxon>
        <taxon>Bacillales</taxon>
        <taxon>Bacillaceae</taxon>
        <taxon>Metabacillus</taxon>
    </lineage>
</organism>
<feature type="domain" description="Thioesterase" evidence="3">
    <location>
        <begin position="44"/>
        <end position="118"/>
    </location>
</feature>
<dbReference type="Pfam" id="PF03061">
    <property type="entry name" value="4HBT"/>
    <property type="match status" value="1"/>
</dbReference>
<dbReference type="OrthoDB" id="337200at2"/>